<keyword evidence="16" id="KW-0376">Hydrogen peroxide</keyword>
<accession>A0AAN9HYH1</accession>
<dbReference type="EC" id="1.11.1.7" evidence="4 16"/>
<evidence type="ECO:0000256" key="1">
    <source>
        <dbReference type="ARBA" id="ARBA00000189"/>
    </source>
</evidence>
<evidence type="ECO:0000256" key="12">
    <source>
        <dbReference type="PIRSR" id="PIRSR600823-2"/>
    </source>
</evidence>
<comment type="function">
    <text evidence="2">Removal of H(2)O(2), oxidation of toxic reductants, biosynthesis and degradation of lignin, suberization, auxin catabolism, response to environmental stresses such as wounding, pathogen attack and oxidative stress. These functions might be dependent on each isozyme/isoform in each plant tissue.</text>
</comment>
<dbReference type="GO" id="GO:0042744">
    <property type="term" value="P:hydrogen peroxide catabolic process"/>
    <property type="evidence" value="ECO:0007669"/>
    <property type="project" value="UniProtKB-KW"/>
</dbReference>
<reference evidence="18 19" key="1">
    <citation type="submission" date="2024-01" db="EMBL/GenBank/DDBJ databases">
        <title>The genomes of 5 underutilized Papilionoideae crops provide insights into root nodulation and disease resistanc.</title>
        <authorList>
            <person name="Yuan L."/>
        </authorList>
    </citation>
    <scope>NUCLEOTIDE SEQUENCE [LARGE SCALE GENOMIC DNA]</scope>
    <source>
        <strain evidence="18">ZHUSHIDOU_FW_LH</strain>
        <tissue evidence="18">Leaf</tissue>
    </source>
</reference>
<feature type="active site" description="Proton acceptor" evidence="11">
    <location>
        <position position="104"/>
    </location>
</feature>
<keyword evidence="16" id="KW-0732">Signal</keyword>
<feature type="site" description="Transition state stabilizer" evidence="14">
    <location>
        <position position="100"/>
    </location>
</feature>
<dbReference type="GO" id="GO:0006979">
    <property type="term" value="P:response to oxidative stress"/>
    <property type="evidence" value="ECO:0007669"/>
    <property type="project" value="UniProtKB-UniRule"/>
</dbReference>
<dbReference type="GO" id="GO:0020037">
    <property type="term" value="F:heme binding"/>
    <property type="evidence" value="ECO:0007669"/>
    <property type="project" value="UniProtKB-UniRule"/>
</dbReference>
<feature type="binding site" evidence="13">
    <location>
        <position position="108"/>
    </location>
    <ligand>
        <name>Ca(2+)</name>
        <dbReference type="ChEBI" id="CHEBI:29108"/>
        <label>1</label>
    </ligand>
</feature>
<evidence type="ECO:0000256" key="8">
    <source>
        <dbReference type="ARBA" id="ARBA00023002"/>
    </source>
</evidence>
<dbReference type="PROSITE" id="PS50873">
    <property type="entry name" value="PEROXIDASE_4"/>
    <property type="match status" value="1"/>
</dbReference>
<feature type="binding site" evidence="13">
    <location>
        <position position="288"/>
    </location>
    <ligand>
        <name>Ca(2+)</name>
        <dbReference type="ChEBI" id="CHEBI:29108"/>
        <label>2</label>
    </ligand>
</feature>
<dbReference type="InterPro" id="IPR033905">
    <property type="entry name" value="Secretory_peroxidase"/>
</dbReference>
<comment type="similarity">
    <text evidence="3">Belongs to the peroxidase family. Ascorbate peroxidase subfamily.</text>
</comment>
<dbReference type="PROSITE" id="PS00436">
    <property type="entry name" value="PEROXIDASE_2"/>
    <property type="match status" value="1"/>
</dbReference>
<evidence type="ECO:0000256" key="5">
    <source>
        <dbReference type="ARBA" id="ARBA00022559"/>
    </source>
</evidence>
<proteinExistence type="inferred from homology"/>
<dbReference type="PANTHER" id="PTHR31517:SF48">
    <property type="entry name" value="PEROXIDASE 16-RELATED"/>
    <property type="match status" value="1"/>
</dbReference>
<keyword evidence="19" id="KW-1185">Reference proteome</keyword>
<evidence type="ECO:0000256" key="14">
    <source>
        <dbReference type="PIRSR" id="PIRSR600823-4"/>
    </source>
</evidence>
<dbReference type="EMBL" id="JAYWIO010000007">
    <property type="protein sequence ID" value="KAK7252399.1"/>
    <property type="molecule type" value="Genomic_DNA"/>
</dbReference>
<keyword evidence="8 16" id="KW-0560">Oxidoreductase</keyword>
<evidence type="ECO:0000256" key="4">
    <source>
        <dbReference type="ARBA" id="ARBA00012313"/>
    </source>
</evidence>
<evidence type="ECO:0000313" key="19">
    <source>
        <dbReference type="Proteomes" id="UP001372338"/>
    </source>
</evidence>
<feature type="binding site" evidence="13">
    <location>
        <position position="293"/>
    </location>
    <ligand>
        <name>Ca(2+)</name>
        <dbReference type="ChEBI" id="CHEBI:29108"/>
        <label>2</label>
    </ligand>
</feature>
<dbReference type="InterPro" id="IPR002016">
    <property type="entry name" value="Haem_peroxidase"/>
</dbReference>
<feature type="disulfide bond" evidence="15">
    <location>
        <begin position="106"/>
        <end position="111"/>
    </location>
</feature>
<dbReference type="InterPro" id="IPR010255">
    <property type="entry name" value="Haem_peroxidase_sf"/>
</dbReference>
<feature type="binding site" description="axial binding residue" evidence="13">
    <location>
        <position position="231"/>
    </location>
    <ligand>
        <name>heme b</name>
        <dbReference type="ChEBI" id="CHEBI:60344"/>
    </ligand>
    <ligandPart>
        <name>Fe</name>
        <dbReference type="ChEBI" id="CHEBI:18248"/>
    </ligandPart>
</feature>
<feature type="binding site" evidence="13">
    <location>
        <position position="114"/>
    </location>
    <ligand>
        <name>Ca(2+)</name>
        <dbReference type="ChEBI" id="CHEBI:29108"/>
        <label>1</label>
    </ligand>
</feature>
<dbReference type="GO" id="GO:0046872">
    <property type="term" value="F:metal ion binding"/>
    <property type="evidence" value="ECO:0007669"/>
    <property type="project" value="UniProtKB-UniRule"/>
</dbReference>
<dbReference type="PANTHER" id="PTHR31517">
    <property type="match status" value="1"/>
</dbReference>
<feature type="signal peptide" evidence="16">
    <location>
        <begin position="1"/>
        <end position="21"/>
    </location>
</feature>
<dbReference type="SUPFAM" id="SSF48113">
    <property type="entry name" value="Heme-dependent peroxidases"/>
    <property type="match status" value="1"/>
</dbReference>
<comment type="subcellular location">
    <subcellularLocation>
        <location evidence="16">Secreted</location>
    </subcellularLocation>
</comment>
<keyword evidence="7 13" id="KW-0479">Metal-binding</keyword>
<evidence type="ECO:0000256" key="10">
    <source>
        <dbReference type="ARBA" id="ARBA00023157"/>
    </source>
</evidence>
<evidence type="ECO:0000256" key="11">
    <source>
        <dbReference type="PIRSR" id="PIRSR600823-1"/>
    </source>
</evidence>
<evidence type="ECO:0000256" key="15">
    <source>
        <dbReference type="PIRSR" id="PIRSR600823-5"/>
    </source>
</evidence>
<name>A0AAN9HYH1_CROPI</name>
<keyword evidence="6 16" id="KW-0349">Heme</keyword>
<feature type="disulfide bond" evidence="15">
    <location>
        <begin position="238"/>
        <end position="270"/>
    </location>
</feature>
<evidence type="ECO:0000256" key="13">
    <source>
        <dbReference type="PIRSR" id="PIRSR600823-3"/>
    </source>
</evidence>
<dbReference type="FunFam" id="1.10.520.10:FF:000023">
    <property type="entry name" value="Peroxidase"/>
    <property type="match status" value="1"/>
</dbReference>
<comment type="cofactor">
    <cofactor evidence="13 16">
        <name>Ca(2+)</name>
        <dbReference type="ChEBI" id="CHEBI:29108"/>
    </cofactor>
    <text evidence="13 16">Binds 2 calcium ions per subunit.</text>
</comment>
<feature type="domain" description="Plant heme peroxidase family profile" evidence="17">
    <location>
        <begin position="63"/>
        <end position="366"/>
    </location>
</feature>
<dbReference type="FunFam" id="1.10.420.10:FF:000001">
    <property type="entry name" value="Peroxidase"/>
    <property type="match status" value="1"/>
</dbReference>
<feature type="binding site" evidence="12">
    <location>
        <position position="201"/>
    </location>
    <ligand>
        <name>substrate</name>
    </ligand>
</feature>
<feature type="binding site" evidence="13">
    <location>
        <position position="112"/>
    </location>
    <ligand>
        <name>Ca(2+)</name>
        <dbReference type="ChEBI" id="CHEBI:29108"/>
        <label>1</label>
    </ligand>
</feature>
<dbReference type="PROSITE" id="PS00435">
    <property type="entry name" value="PEROXIDASE_1"/>
    <property type="match status" value="1"/>
</dbReference>
<comment type="caution">
    <text evidence="18">The sequence shown here is derived from an EMBL/GenBank/DDBJ whole genome shotgun (WGS) entry which is preliminary data.</text>
</comment>
<feature type="binding site" evidence="13">
    <location>
        <position position="110"/>
    </location>
    <ligand>
        <name>Ca(2+)</name>
        <dbReference type="ChEBI" id="CHEBI:29108"/>
        <label>1</label>
    </ligand>
</feature>
<organism evidence="18 19">
    <name type="scientific">Crotalaria pallida</name>
    <name type="common">Smooth rattlebox</name>
    <name type="synonym">Crotalaria striata</name>
    <dbReference type="NCBI Taxonomy" id="3830"/>
    <lineage>
        <taxon>Eukaryota</taxon>
        <taxon>Viridiplantae</taxon>
        <taxon>Streptophyta</taxon>
        <taxon>Embryophyta</taxon>
        <taxon>Tracheophyta</taxon>
        <taxon>Spermatophyta</taxon>
        <taxon>Magnoliopsida</taxon>
        <taxon>eudicotyledons</taxon>
        <taxon>Gunneridae</taxon>
        <taxon>Pentapetalae</taxon>
        <taxon>rosids</taxon>
        <taxon>fabids</taxon>
        <taxon>Fabales</taxon>
        <taxon>Fabaceae</taxon>
        <taxon>Papilionoideae</taxon>
        <taxon>50 kb inversion clade</taxon>
        <taxon>genistoids sensu lato</taxon>
        <taxon>core genistoids</taxon>
        <taxon>Crotalarieae</taxon>
        <taxon>Crotalaria</taxon>
    </lineage>
</organism>
<dbReference type="PRINTS" id="PR00461">
    <property type="entry name" value="PLPEROXIDASE"/>
</dbReference>
<dbReference type="Proteomes" id="UP001372338">
    <property type="component" value="Unassembled WGS sequence"/>
</dbReference>
<keyword evidence="13 16" id="KW-0106">Calcium</keyword>
<feature type="chain" id="PRO_5042671082" description="Peroxidase" evidence="16">
    <location>
        <begin position="22"/>
        <end position="402"/>
    </location>
</feature>
<protein>
    <recommendedName>
        <fullName evidence="4 16">Peroxidase</fullName>
        <ecNumber evidence="4 16">1.11.1.7</ecNumber>
    </recommendedName>
</protein>
<feature type="binding site" evidence="13">
    <location>
        <position position="127"/>
    </location>
    <ligand>
        <name>Ca(2+)</name>
        <dbReference type="ChEBI" id="CHEBI:29108"/>
        <label>1</label>
    </ligand>
</feature>
<dbReference type="PRINTS" id="PR00458">
    <property type="entry name" value="PEROXIDASE"/>
</dbReference>
<dbReference type="Pfam" id="PF00141">
    <property type="entry name" value="peroxidase"/>
    <property type="match status" value="1"/>
</dbReference>
<evidence type="ECO:0000256" key="16">
    <source>
        <dbReference type="RuleBase" id="RU362060"/>
    </source>
</evidence>
<evidence type="ECO:0000256" key="7">
    <source>
        <dbReference type="ARBA" id="ARBA00022723"/>
    </source>
</evidence>
<evidence type="ECO:0000256" key="9">
    <source>
        <dbReference type="ARBA" id="ARBA00023004"/>
    </source>
</evidence>
<dbReference type="InterPro" id="IPR019793">
    <property type="entry name" value="Peroxidases_heam-ligand_BS"/>
</dbReference>
<feature type="disulfide bond" evidence="15">
    <location>
        <begin position="73"/>
        <end position="154"/>
    </location>
</feature>
<keyword evidence="9 13" id="KW-0408">Iron</keyword>
<dbReference type="GO" id="GO:0140825">
    <property type="term" value="F:lactoperoxidase activity"/>
    <property type="evidence" value="ECO:0007669"/>
    <property type="project" value="UniProtKB-EC"/>
</dbReference>
<dbReference type="GO" id="GO:0005576">
    <property type="term" value="C:extracellular region"/>
    <property type="evidence" value="ECO:0007669"/>
    <property type="project" value="UniProtKB-SubCell"/>
</dbReference>
<comment type="cofactor">
    <cofactor evidence="13 16">
        <name>heme b</name>
        <dbReference type="ChEBI" id="CHEBI:60344"/>
    </cofactor>
    <text evidence="13 16">Binds 1 heme b (iron(II)-protoporphyrin IX) group per subunit.</text>
</comment>
<feature type="binding site" evidence="13">
    <location>
        <position position="105"/>
    </location>
    <ligand>
        <name>Ca(2+)</name>
        <dbReference type="ChEBI" id="CHEBI:29108"/>
        <label>1</label>
    </ligand>
</feature>
<gene>
    <name evidence="18" type="ORF">RIF29_36313</name>
</gene>
<keyword evidence="16" id="KW-0964">Secreted</keyword>
<evidence type="ECO:0000313" key="18">
    <source>
        <dbReference type="EMBL" id="KAK7252399.1"/>
    </source>
</evidence>
<dbReference type="CDD" id="cd00693">
    <property type="entry name" value="secretory_peroxidase"/>
    <property type="match status" value="1"/>
</dbReference>
<feature type="binding site" evidence="13">
    <location>
        <position position="286"/>
    </location>
    <ligand>
        <name>Ca(2+)</name>
        <dbReference type="ChEBI" id="CHEBI:29108"/>
        <label>2</label>
    </ligand>
</feature>
<feature type="disulfide bond" evidence="15">
    <location>
        <begin position="160"/>
        <end position="362"/>
    </location>
</feature>
<comment type="catalytic activity">
    <reaction evidence="1 16">
        <text>2 a phenolic donor + H2O2 = 2 a phenolic radical donor + 2 H2O</text>
        <dbReference type="Rhea" id="RHEA:56136"/>
        <dbReference type="ChEBI" id="CHEBI:15377"/>
        <dbReference type="ChEBI" id="CHEBI:16240"/>
        <dbReference type="ChEBI" id="CHEBI:139520"/>
        <dbReference type="ChEBI" id="CHEBI:139521"/>
        <dbReference type="EC" id="1.11.1.7"/>
    </reaction>
</comment>
<keyword evidence="10 15" id="KW-1015">Disulfide bond</keyword>
<dbReference type="AlphaFoldDB" id="A0AAN9HYH1"/>
<evidence type="ECO:0000256" key="6">
    <source>
        <dbReference type="ARBA" id="ARBA00022617"/>
    </source>
</evidence>
<comment type="similarity">
    <text evidence="16">Belongs to the peroxidase family. Classical plant (class III) peroxidase subfamily.</text>
</comment>
<dbReference type="InterPro" id="IPR000823">
    <property type="entry name" value="Peroxidase_pln"/>
</dbReference>
<evidence type="ECO:0000259" key="17">
    <source>
        <dbReference type="PROSITE" id="PS50873"/>
    </source>
</evidence>
<keyword evidence="5 16" id="KW-0575">Peroxidase</keyword>
<sequence length="402" mass="44022">MARVLLGTILMFHMVLVPSMAGPAYNKNNIPFQYGQEIPKIENLIGGQVEEQDAFAYQAFAGKLKVGFYSETCPNAEKIVAEELALIVKRNPNAVPNILRLHFHDCFVGGCDASVLLDHNLSGEQVEKNSMSNGFLLKGADIVDDIKAKLEEECPETVSCADTLAFASNEALALSGLKPLAHVGGRRDALVSVSKDADNLPLSTWSVEQMINLFQQKGFTPEELVILLGAHSVGSSHCDSIMDRIYNFKGTQLPDPALPPPFVQELRQICANPGTPQFRNLPVNFDETPKVMDNLFFKNLAEKRKSLLQSDAVLMDDPRTAPTVQKMADEPAEFAKRFPQMLLKMSAMDVKTGNEGEVRKSCIVLDSVSKLAQCPYGKRATARDGVAGEELVDDDGRSNLLP</sequence>
<dbReference type="InterPro" id="IPR019794">
    <property type="entry name" value="Peroxidases_AS"/>
</dbReference>
<dbReference type="Gene3D" id="1.10.520.10">
    <property type="match status" value="1"/>
</dbReference>
<dbReference type="Gene3D" id="1.10.420.10">
    <property type="entry name" value="Peroxidase, domain 2"/>
    <property type="match status" value="1"/>
</dbReference>
<evidence type="ECO:0000256" key="2">
    <source>
        <dbReference type="ARBA" id="ARBA00002322"/>
    </source>
</evidence>
<evidence type="ECO:0000256" key="3">
    <source>
        <dbReference type="ARBA" id="ARBA00006873"/>
    </source>
</evidence>